<evidence type="ECO:0000259" key="17">
    <source>
        <dbReference type="PROSITE" id="PS51481"/>
    </source>
</evidence>
<dbReference type="AlphaFoldDB" id="A0A0R3S0A5"/>
<dbReference type="Gene3D" id="3.30.1180.20">
    <property type="entry name" value="Dihydroxyacetone kinase, domain 2"/>
    <property type="match status" value="1"/>
</dbReference>
<evidence type="ECO:0000256" key="10">
    <source>
        <dbReference type="ARBA" id="ARBA00032426"/>
    </source>
</evidence>
<organism evidence="18 19">
    <name type="scientific">Elaeophora elaphi</name>
    <dbReference type="NCBI Taxonomy" id="1147741"/>
    <lineage>
        <taxon>Eukaryota</taxon>
        <taxon>Metazoa</taxon>
        <taxon>Ecdysozoa</taxon>
        <taxon>Nematoda</taxon>
        <taxon>Chromadorea</taxon>
        <taxon>Rhabditida</taxon>
        <taxon>Spirurina</taxon>
        <taxon>Spiruromorpha</taxon>
        <taxon>Filarioidea</taxon>
        <taxon>Onchocercidae</taxon>
        <taxon>Elaeophora</taxon>
    </lineage>
</organism>
<comment type="subunit">
    <text evidence="12">Homodimer. Interacts with IFIH1 (via the CARD domains), the interaction is inhibited by viral infection.</text>
</comment>
<dbReference type="PANTHER" id="PTHR28629:SF4">
    <property type="entry name" value="TRIOKINASE_FMN CYCLASE"/>
    <property type="match status" value="1"/>
</dbReference>
<evidence type="ECO:0000256" key="8">
    <source>
        <dbReference type="ARBA" id="ARBA00022840"/>
    </source>
</evidence>
<dbReference type="InterPro" id="IPR004007">
    <property type="entry name" value="DhaL_dom"/>
</dbReference>
<keyword evidence="6" id="KW-0547">Nucleotide-binding</keyword>
<dbReference type="EC" id="4.6.1.15" evidence="3"/>
<evidence type="ECO:0000313" key="19">
    <source>
        <dbReference type="WBParaSite" id="EEL_0000804801-mRNA-1"/>
    </source>
</evidence>
<name>A0A0R3S0A5_9BILA</name>
<evidence type="ECO:0000256" key="13">
    <source>
        <dbReference type="ARBA" id="ARBA00047974"/>
    </source>
</evidence>
<evidence type="ECO:0000256" key="9">
    <source>
        <dbReference type="ARBA" id="ARBA00023285"/>
    </source>
</evidence>
<keyword evidence="9" id="KW-0170">Cobalt</keyword>
<evidence type="ECO:0000256" key="11">
    <source>
        <dbReference type="ARBA" id="ARBA00045490"/>
    </source>
</evidence>
<sequence length="637" mass="69544">MGTTVVKRTNKFINSTDNVVDDSIRGLILSHDNLATLDYCHRMMLRADIDKLKRGKQVTLLAGGGSGHEPFAAGFVGKGLLSAAVCGNIFASPPASHILAAETAVFVVNYTGDRLNFGLAVERFNTSREKEMADAKVSRYLYVSKFLRRMHVQDGEAEMVMIGDDVALESNTAGRDVGRRGLAGAVLLLKIVGAMAEEGKNLKAITSTSRTVNDNLGSIGVSLSACGLPGRGPMFELETDRMEFGLGIHGEPGFERSQYRTAKEVAKLLLEKLENSQKLNLQKGEKVVVLLNNLGGTSQLELNILSGEIHSWLHENGYCIQRFYAESVMTSLNGHGISIYLDAVTEAPAWRMTHLPPKLSSSANEIKSGEIYDLSLVDCLFRLQDTKHLEAAIKKACIAIHESVDILNGLDGSAGDGDCGTTLKIGAAKILKCLDEGKLRCDIPQSLFKEISQIFEDDVGATAGAVSFLWDLFKKNLSAEKKIILWKQKLVSTVYVYINDYVRLSFYLYALMFSSAAQAFIESTTAKEWYIALKNGLETIMKYGQAKPGSRSMVDPLHAAVTAISCDNPEKAQWENAVKVKLDFILYQAEERAKATSGMFAQVGRATYTSALVQKEPDAGAVAVSIWLRAVYEAVYS</sequence>
<dbReference type="SMART" id="SM01120">
    <property type="entry name" value="Dak2"/>
    <property type="match status" value="1"/>
</dbReference>
<dbReference type="Gene3D" id="3.40.50.10440">
    <property type="entry name" value="Dihydroxyacetone kinase, domain 1"/>
    <property type="match status" value="1"/>
</dbReference>
<dbReference type="Pfam" id="PF02734">
    <property type="entry name" value="Dak2"/>
    <property type="match status" value="2"/>
</dbReference>
<evidence type="ECO:0000256" key="14">
    <source>
        <dbReference type="ARBA" id="ARBA00048526"/>
    </source>
</evidence>
<comment type="catalytic activity">
    <reaction evidence="13">
        <text>D-glyceraldehyde + ATP = D-glyceraldehyde 3-phosphate + ADP + H(+)</text>
        <dbReference type="Rhea" id="RHEA:13941"/>
        <dbReference type="ChEBI" id="CHEBI:15378"/>
        <dbReference type="ChEBI" id="CHEBI:17378"/>
        <dbReference type="ChEBI" id="CHEBI:30616"/>
        <dbReference type="ChEBI" id="CHEBI:59776"/>
        <dbReference type="ChEBI" id="CHEBI:456216"/>
        <dbReference type="EC" id="2.7.1.28"/>
    </reaction>
</comment>
<comment type="catalytic activity">
    <reaction evidence="15">
        <text>dihydroxyacetone + ATP = dihydroxyacetone phosphate + ADP + H(+)</text>
        <dbReference type="Rhea" id="RHEA:15773"/>
        <dbReference type="ChEBI" id="CHEBI:15378"/>
        <dbReference type="ChEBI" id="CHEBI:16016"/>
        <dbReference type="ChEBI" id="CHEBI:30616"/>
        <dbReference type="ChEBI" id="CHEBI:57642"/>
        <dbReference type="ChEBI" id="CHEBI:456216"/>
        <dbReference type="EC" id="2.7.1.29"/>
    </reaction>
</comment>
<keyword evidence="5" id="KW-0808">Transferase</keyword>
<comment type="catalytic activity">
    <reaction evidence="14">
        <text>FAD = riboflavin cyclic-4',5'-phosphate + AMP + H(+)</text>
        <dbReference type="Rhea" id="RHEA:13729"/>
        <dbReference type="ChEBI" id="CHEBI:15378"/>
        <dbReference type="ChEBI" id="CHEBI:57692"/>
        <dbReference type="ChEBI" id="CHEBI:76202"/>
        <dbReference type="ChEBI" id="CHEBI:456215"/>
        <dbReference type="EC" id="4.6.1.15"/>
    </reaction>
</comment>
<evidence type="ECO:0000256" key="12">
    <source>
        <dbReference type="ARBA" id="ARBA00046681"/>
    </source>
</evidence>
<evidence type="ECO:0000313" key="18">
    <source>
        <dbReference type="Proteomes" id="UP000050640"/>
    </source>
</evidence>
<evidence type="ECO:0000259" key="16">
    <source>
        <dbReference type="PROSITE" id="PS51480"/>
    </source>
</evidence>
<evidence type="ECO:0000256" key="3">
    <source>
        <dbReference type="ARBA" id="ARBA00012578"/>
    </source>
</evidence>
<dbReference type="PROSITE" id="PS51481">
    <property type="entry name" value="DHAK"/>
    <property type="match status" value="1"/>
</dbReference>
<evidence type="ECO:0000256" key="6">
    <source>
        <dbReference type="ARBA" id="ARBA00022741"/>
    </source>
</evidence>
<keyword evidence="7" id="KW-0418">Kinase</keyword>
<dbReference type="GO" id="GO:0004371">
    <property type="term" value="F:glycerone kinase activity"/>
    <property type="evidence" value="ECO:0007669"/>
    <property type="project" value="UniProtKB-EC"/>
</dbReference>
<dbReference type="EC" id="2.7.1.28" evidence="2"/>
<keyword evidence="8" id="KW-0067">ATP-binding</keyword>
<evidence type="ECO:0000256" key="7">
    <source>
        <dbReference type="ARBA" id="ARBA00022777"/>
    </source>
</evidence>
<proteinExistence type="predicted"/>
<protein>
    <recommendedName>
        <fullName evidence="4">Triokinase/FMN cyclase</fullName>
        <ecNumber evidence="2">2.7.1.28</ecNumber>
        <ecNumber evidence="1">2.7.1.29</ecNumber>
        <ecNumber evidence="3">4.6.1.15</ecNumber>
    </recommendedName>
    <alternativeName>
        <fullName evidence="10">Bifunctional ATP-dependent dihydroxyacetone kinase/FAD-AMP lyase (cyclizing)</fullName>
    </alternativeName>
</protein>
<evidence type="ECO:0000256" key="4">
    <source>
        <dbReference type="ARBA" id="ARBA00018932"/>
    </source>
</evidence>
<dbReference type="GO" id="GO:0019563">
    <property type="term" value="P:glycerol catabolic process"/>
    <property type="evidence" value="ECO:0007669"/>
    <property type="project" value="TreeGrafter"/>
</dbReference>
<dbReference type="GO" id="GO:0005524">
    <property type="term" value="F:ATP binding"/>
    <property type="evidence" value="ECO:0007669"/>
    <property type="project" value="UniProtKB-KW"/>
</dbReference>
<dbReference type="EC" id="2.7.1.29" evidence="1"/>
<dbReference type="Gene3D" id="1.25.40.340">
    <property type="match status" value="2"/>
</dbReference>
<dbReference type="PANTHER" id="PTHR28629">
    <property type="entry name" value="TRIOKINASE/FMN CYCLASE"/>
    <property type="match status" value="1"/>
</dbReference>
<dbReference type="GO" id="GO:0005829">
    <property type="term" value="C:cytosol"/>
    <property type="evidence" value="ECO:0007669"/>
    <property type="project" value="TreeGrafter"/>
</dbReference>
<dbReference type="PROSITE" id="PS51480">
    <property type="entry name" value="DHAL"/>
    <property type="match status" value="1"/>
</dbReference>
<dbReference type="Proteomes" id="UP000050640">
    <property type="component" value="Unplaced"/>
</dbReference>
<dbReference type="InterPro" id="IPR050861">
    <property type="entry name" value="Dihydroxyacetone_Kinase"/>
</dbReference>
<feature type="domain" description="DhaK" evidence="17">
    <location>
        <begin position="15"/>
        <end position="364"/>
    </location>
</feature>
<dbReference type="Pfam" id="PF02733">
    <property type="entry name" value="Dak1"/>
    <property type="match status" value="2"/>
</dbReference>
<keyword evidence="18" id="KW-1185">Reference proteome</keyword>
<feature type="domain" description="DhaL" evidence="16">
    <location>
        <begin position="387"/>
        <end position="633"/>
    </location>
</feature>
<dbReference type="InterPro" id="IPR036117">
    <property type="entry name" value="DhaL_dom_sf"/>
</dbReference>
<evidence type="ECO:0000256" key="5">
    <source>
        <dbReference type="ARBA" id="ARBA00022679"/>
    </source>
</evidence>
<reference evidence="19" key="1">
    <citation type="submission" date="2017-02" db="UniProtKB">
        <authorList>
            <consortium name="WormBaseParasite"/>
        </authorList>
    </citation>
    <scope>IDENTIFICATION</scope>
</reference>
<dbReference type="SUPFAM" id="SSF101473">
    <property type="entry name" value="DhaL-like"/>
    <property type="match status" value="1"/>
</dbReference>
<dbReference type="SUPFAM" id="SSF82549">
    <property type="entry name" value="DAK1/DegV-like"/>
    <property type="match status" value="1"/>
</dbReference>
<evidence type="ECO:0000256" key="1">
    <source>
        <dbReference type="ARBA" id="ARBA00012107"/>
    </source>
</evidence>
<dbReference type="GO" id="GO:0034012">
    <property type="term" value="F:FAD-AMP lyase (cyclizing) activity"/>
    <property type="evidence" value="ECO:0007669"/>
    <property type="project" value="UniProtKB-EC"/>
</dbReference>
<dbReference type="STRING" id="1147741.A0A0R3S0A5"/>
<comment type="function">
    <text evidence="11">Catalyzes both the phosphorylation of dihydroxyacetone and of glyceraldehyde, and the splitting of ribonucleoside diphosphate-X compounds among which FAD is the best substrate. Represses IFIH1-mediated cellular antiviral response.</text>
</comment>
<dbReference type="InterPro" id="IPR004006">
    <property type="entry name" value="DhaK_dom"/>
</dbReference>
<dbReference type="WBParaSite" id="EEL_0000804801-mRNA-1">
    <property type="protein sequence ID" value="EEL_0000804801-mRNA-1"/>
    <property type="gene ID" value="EEL_0000804801"/>
</dbReference>
<dbReference type="GO" id="GO:0050354">
    <property type="term" value="F:triokinase activity"/>
    <property type="evidence" value="ECO:0007669"/>
    <property type="project" value="UniProtKB-EC"/>
</dbReference>
<evidence type="ECO:0000256" key="2">
    <source>
        <dbReference type="ARBA" id="ARBA00012110"/>
    </source>
</evidence>
<evidence type="ECO:0000256" key="15">
    <source>
        <dbReference type="ARBA" id="ARBA00048898"/>
    </source>
</evidence>
<accession>A0A0R3S0A5</accession>